<dbReference type="SMART" id="SM00342">
    <property type="entry name" value="HTH_ARAC"/>
    <property type="match status" value="1"/>
</dbReference>
<sequence>MHKTHPLPPTRPEPDATRHYAERASHIPGALIWRAQSPALTERLILPDGCMDILWDGGTLVIAGPDTRAHVFASAAPSTIIGLRYAPGILPLLLGTPAHLLVNQRVPLAEVAPRPLTDALLLAVDGARAPGRALEAAWLPLLGELGATERGFPREALRLTRAGYGAAAAARALNLSERQLYRRSINTFGYGLRTLGRVLRLQDAVATLSRTPGIPLAQLAAEVGYTDQSHLTREFRSLAGVTPGDYLASHTPNYPAAAPPGSAANRSTALPSGSSTVA</sequence>
<organism evidence="6 7">
    <name type="scientific">Klugiella xanthotipulae</name>
    <dbReference type="NCBI Taxonomy" id="244735"/>
    <lineage>
        <taxon>Bacteria</taxon>
        <taxon>Bacillati</taxon>
        <taxon>Actinomycetota</taxon>
        <taxon>Actinomycetes</taxon>
        <taxon>Micrococcales</taxon>
        <taxon>Microbacteriaceae</taxon>
        <taxon>Klugiella</taxon>
    </lineage>
</organism>
<dbReference type="AlphaFoldDB" id="A0A543HGW4"/>
<keyword evidence="2" id="KW-0238">DNA-binding</keyword>
<accession>A0A543HGW4</accession>
<dbReference type="PROSITE" id="PS01124">
    <property type="entry name" value="HTH_ARAC_FAMILY_2"/>
    <property type="match status" value="1"/>
</dbReference>
<dbReference type="Gene3D" id="1.10.10.60">
    <property type="entry name" value="Homeodomain-like"/>
    <property type="match status" value="1"/>
</dbReference>
<protein>
    <submittedName>
        <fullName evidence="6">AraC family transcriptional regulator</fullName>
    </submittedName>
</protein>
<evidence type="ECO:0000256" key="3">
    <source>
        <dbReference type="ARBA" id="ARBA00023163"/>
    </source>
</evidence>
<dbReference type="GO" id="GO:0043565">
    <property type="term" value="F:sequence-specific DNA binding"/>
    <property type="evidence" value="ECO:0007669"/>
    <property type="project" value="InterPro"/>
</dbReference>
<evidence type="ECO:0000259" key="5">
    <source>
        <dbReference type="PROSITE" id="PS01124"/>
    </source>
</evidence>
<dbReference type="GO" id="GO:0003700">
    <property type="term" value="F:DNA-binding transcription factor activity"/>
    <property type="evidence" value="ECO:0007669"/>
    <property type="project" value="InterPro"/>
</dbReference>
<feature type="compositionally biased region" description="Polar residues" evidence="4">
    <location>
        <begin position="264"/>
        <end position="278"/>
    </location>
</feature>
<keyword evidence="3" id="KW-0804">Transcription</keyword>
<evidence type="ECO:0000256" key="4">
    <source>
        <dbReference type="SAM" id="MobiDB-lite"/>
    </source>
</evidence>
<dbReference type="EMBL" id="VFPN01000004">
    <property type="protein sequence ID" value="TQM57572.1"/>
    <property type="molecule type" value="Genomic_DNA"/>
</dbReference>
<dbReference type="Pfam" id="PF20240">
    <property type="entry name" value="DUF6597"/>
    <property type="match status" value="1"/>
</dbReference>
<gene>
    <name evidence="6" type="ORF">FB466_2565</name>
</gene>
<dbReference type="InterPro" id="IPR009057">
    <property type="entry name" value="Homeodomain-like_sf"/>
</dbReference>
<proteinExistence type="predicted"/>
<dbReference type="PANTHER" id="PTHR46796:SF15">
    <property type="entry name" value="BLL1074 PROTEIN"/>
    <property type="match status" value="1"/>
</dbReference>
<comment type="caution">
    <text evidence="6">The sequence shown here is derived from an EMBL/GenBank/DDBJ whole genome shotgun (WGS) entry which is preliminary data.</text>
</comment>
<keyword evidence="7" id="KW-1185">Reference proteome</keyword>
<feature type="domain" description="HTH araC/xylS-type" evidence="5">
    <location>
        <begin position="170"/>
        <end position="249"/>
    </location>
</feature>
<dbReference type="PROSITE" id="PS00041">
    <property type="entry name" value="HTH_ARAC_FAMILY_1"/>
    <property type="match status" value="1"/>
</dbReference>
<dbReference type="SUPFAM" id="SSF46689">
    <property type="entry name" value="Homeodomain-like"/>
    <property type="match status" value="1"/>
</dbReference>
<dbReference type="InterPro" id="IPR046532">
    <property type="entry name" value="DUF6597"/>
</dbReference>
<reference evidence="6 7" key="1">
    <citation type="submission" date="2019-06" db="EMBL/GenBank/DDBJ databases">
        <title>Sequencing the genomes of 1000 actinobacteria strains.</title>
        <authorList>
            <person name="Klenk H.-P."/>
        </authorList>
    </citation>
    <scope>NUCLEOTIDE SEQUENCE [LARGE SCALE GENOMIC DNA]</scope>
    <source>
        <strain evidence="6 7">DSM 18031</strain>
    </source>
</reference>
<evidence type="ECO:0000256" key="1">
    <source>
        <dbReference type="ARBA" id="ARBA00023015"/>
    </source>
</evidence>
<dbReference type="InterPro" id="IPR050204">
    <property type="entry name" value="AraC_XylS_family_regulators"/>
</dbReference>
<evidence type="ECO:0000313" key="7">
    <source>
        <dbReference type="Proteomes" id="UP000318331"/>
    </source>
</evidence>
<name>A0A543HGW4_9MICO</name>
<feature type="region of interest" description="Disordered" evidence="4">
    <location>
        <begin position="251"/>
        <end position="278"/>
    </location>
</feature>
<dbReference type="InterPro" id="IPR018062">
    <property type="entry name" value="HTH_AraC-typ_CS"/>
</dbReference>
<dbReference type="InterPro" id="IPR018060">
    <property type="entry name" value="HTH_AraC"/>
</dbReference>
<dbReference type="Pfam" id="PF12833">
    <property type="entry name" value="HTH_18"/>
    <property type="match status" value="1"/>
</dbReference>
<dbReference type="PANTHER" id="PTHR46796">
    <property type="entry name" value="HTH-TYPE TRANSCRIPTIONAL ACTIVATOR RHAS-RELATED"/>
    <property type="match status" value="1"/>
</dbReference>
<evidence type="ECO:0000256" key="2">
    <source>
        <dbReference type="ARBA" id="ARBA00023125"/>
    </source>
</evidence>
<keyword evidence="1" id="KW-0805">Transcription regulation</keyword>
<dbReference type="Proteomes" id="UP000318331">
    <property type="component" value="Unassembled WGS sequence"/>
</dbReference>
<evidence type="ECO:0000313" key="6">
    <source>
        <dbReference type="EMBL" id="TQM57572.1"/>
    </source>
</evidence>